<dbReference type="InterPro" id="IPR013320">
    <property type="entry name" value="ConA-like_dom_sf"/>
</dbReference>
<dbReference type="InterPro" id="IPR005225">
    <property type="entry name" value="Small_GTP-bd"/>
</dbReference>
<dbReference type="Gene3D" id="3.40.50.300">
    <property type="entry name" value="P-loop containing nucleotide triphosphate hydrolases"/>
    <property type="match status" value="1"/>
</dbReference>
<evidence type="ECO:0000313" key="9">
    <source>
        <dbReference type="EMBL" id="KFD71756.1"/>
    </source>
</evidence>
<evidence type="ECO:0000256" key="2">
    <source>
        <dbReference type="ARBA" id="ARBA00010983"/>
    </source>
</evidence>
<dbReference type="SUPFAM" id="SSF49899">
    <property type="entry name" value="Concanavalin A-like lectins/glucanases"/>
    <property type="match status" value="1"/>
</dbReference>
<evidence type="ECO:0000256" key="3">
    <source>
        <dbReference type="ARBA" id="ARBA00022741"/>
    </source>
</evidence>
<keyword evidence="3" id="KW-0547">Nucleotide-binding</keyword>
<evidence type="ECO:0000256" key="5">
    <source>
        <dbReference type="ARBA" id="ARBA00023134"/>
    </source>
</evidence>
<dbReference type="PROSITE" id="PS51421">
    <property type="entry name" value="RAS"/>
    <property type="match status" value="1"/>
</dbReference>
<evidence type="ECO:0008006" key="10">
    <source>
        <dbReference type="Google" id="ProtNLM"/>
    </source>
</evidence>
<accession>A0A085NQL0</accession>
<dbReference type="Gene3D" id="2.60.120.200">
    <property type="match status" value="2"/>
</dbReference>
<dbReference type="PROSITE" id="PS51419">
    <property type="entry name" value="RAB"/>
    <property type="match status" value="1"/>
</dbReference>
<feature type="disulfide bond" evidence="7">
    <location>
        <begin position="161"/>
        <end position="195"/>
    </location>
</feature>
<dbReference type="GO" id="GO:0005783">
    <property type="term" value="C:endoplasmic reticulum"/>
    <property type="evidence" value="ECO:0007669"/>
    <property type="project" value="UniProtKB-SubCell"/>
</dbReference>
<gene>
    <name evidence="9" type="ORF">M514_13076</name>
</gene>
<feature type="chain" id="PRO_5005106060" description="Ras family protein" evidence="8">
    <location>
        <begin position="20"/>
        <end position="733"/>
    </location>
</feature>
<protein>
    <recommendedName>
        <fullName evidence="10">Ras family protein</fullName>
    </recommendedName>
</protein>
<keyword evidence="8" id="KW-0143">Chaperone</keyword>
<evidence type="ECO:0000256" key="6">
    <source>
        <dbReference type="ARBA" id="ARBA00023288"/>
    </source>
</evidence>
<name>A0A085NQL0_9BILA</name>
<dbReference type="SMART" id="SM00176">
    <property type="entry name" value="RAN"/>
    <property type="match status" value="1"/>
</dbReference>
<evidence type="ECO:0000256" key="1">
    <source>
        <dbReference type="ARBA" id="ARBA00004240"/>
    </source>
</evidence>
<feature type="signal peptide" evidence="8">
    <location>
        <begin position="1"/>
        <end position="19"/>
    </location>
</feature>
<keyword evidence="7" id="KW-1015">Disulfide bond</keyword>
<dbReference type="EMBL" id="KL367480">
    <property type="protein sequence ID" value="KFD71756.1"/>
    <property type="molecule type" value="Genomic_DNA"/>
</dbReference>
<dbReference type="PRINTS" id="PR00449">
    <property type="entry name" value="RASTRNSFRMNG"/>
</dbReference>
<reference evidence="9" key="1">
    <citation type="journal article" date="2014" name="Nat. Genet.">
        <title>Genome and transcriptome of the porcine whipworm Trichuris suis.</title>
        <authorList>
            <person name="Jex A.R."/>
            <person name="Nejsum P."/>
            <person name="Schwarz E.M."/>
            <person name="Hu L."/>
            <person name="Young N.D."/>
            <person name="Hall R.S."/>
            <person name="Korhonen P.K."/>
            <person name="Liao S."/>
            <person name="Thamsborg S."/>
            <person name="Xia J."/>
            <person name="Xu P."/>
            <person name="Wang S."/>
            <person name="Scheerlinck J.P."/>
            <person name="Hofmann A."/>
            <person name="Sternberg P.W."/>
            <person name="Wang J."/>
            <person name="Gasser R.B."/>
        </authorList>
    </citation>
    <scope>NUCLEOTIDE SEQUENCE [LARGE SCALE GENOMIC DNA]</scope>
    <source>
        <strain evidence="9">DCEP-RM93F</strain>
    </source>
</reference>
<evidence type="ECO:0000256" key="4">
    <source>
        <dbReference type="ARBA" id="ARBA00022824"/>
    </source>
</evidence>
<dbReference type="GO" id="GO:0006457">
    <property type="term" value="P:protein folding"/>
    <property type="evidence" value="ECO:0007669"/>
    <property type="project" value="InterPro"/>
</dbReference>
<sequence length="733" mass="83977">TINLSRSILLIAQFGLVNYQDAKSNIACSPEVTCQSNSAYFCDTFKDRKGIGTRFYHDTVLSLVQMKLFNWAVFCIIFPSNRWRVGGTLREQDGYNLVFYDGQWKIHTHSNPLLKRNYVLLMQTPAAYHAICSAFKKPFIFRSKPLIIQYDLKFQVPLMECGGGYVKLYEGFGLNCYEIFRNDTEFQLMFGPDKCGGKQIIHFIIGQKDHKTSVFTPQAISSKRPLNSIFQDTLTHLFTLALYPNDSYFIYIDQLLHDHGNLKDKIMKKMSHNDFPKDKSNTLKRAPTDWNNEEVDSVSPAVNVNNATCKDGSDCVALHEPSMRDLEHREQRVTPLTVNRKESRGTDESSGSVFRILGPIHWLGLELWTDTPDLAFDNFLVTDNLTFANYFAQCTWQVQQAAEKEWIQEHWHPTMKQVMQRYVIQRATWREIIIALVLLHQLIECALSYLTWDKHYEEKMAETIENMKESGAEDEPSNTGSFSLTESEEAVESSELSSSATELLSGYKYMISRDLVVASMEDYKYLFKVVLVGNAGVGKTCLVRKFTQGVFPPGQTATIGVDFMIKTLMVGDDKVKLQIWDTAGQERFRSITQSYYRSAHAIILVYDVACQPTFDRLPEWITEIDQYANQKVLRILAGNKCDKEEEREIPERVGSEFAERNGGHGTFDSGNEGERCTVRILCYFPPLRYFVSCSTNTFVVTDRREREIAFALTLYCLELAPPPVAKESHRLPL</sequence>
<comment type="subcellular location">
    <subcellularLocation>
        <location evidence="1">Endoplasmic reticulum</location>
    </subcellularLocation>
</comment>
<dbReference type="PANTHER" id="PTHR47977">
    <property type="entry name" value="RAS-RELATED PROTEIN RAB"/>
    <property type="match status" value="1"/>
</dbReference>
<dbReference type="InterPro" id="IPR001806">
    <property type="entry name" value="Small_GTPase"/>
</dbReference>
<dbReference type="FunFam" id="3.40.50.300:FF:001129">
    <property type="entry name" value="ras-related protein Rab-44 isoform X2"/>
    <property type="match status" value="1"/>
</dbReference>
<keyword evidence="6" id="KW-0449">Lipoprotein</keyword>
<dbReference type="Pfam" id="PF00071">
    <property type="entry name" value="Ras"/>
    <property type="match status" value="1"/>
</dbReference>
<keyword evidence="5" id="KW-0342">GTP-binding</keyword>
<comment type="similarity">
    <text evidence="2 8">Belongs to the calreticulin family.</text>
</comment>
<dbReference type="PROSITE" id="PS00804">
    <property type="entry name" value="CALRETICULIN_2"/>
    <property type="match status" value="1"/>
</dbReference>
<dbReference type="SUPFAM" id="SSF52540">
    <property type="entry name" value="P-loop containing nucleoside triphosphate hydrolases"/>
    <property type="match status" value="1"/>
</dbReference>
<evidence type="ECO:0000256" key="8">
    <source>
        <dbReference type="RuleBase" id="RU362126"/>
    </source>
</evidence>
<dbReference type="GO" id="GO:0005509">
    <property type="term" value="F:calcium ion binding"/>
    <property type="evidence" value="ECO:0007669"/>
    <property type="project" value="InterPro"/>
</dbReference>
<dbReference type="GO" id="GO:0005525">
    <property type="term" value="F:GTP binding"/>
    <property type="evidence" value="ECO:0007669"/>
    <property type="project" value="UniProtKB-KW"/>
</dbReference>
<dbReference type="SMART" id="SM00174">
    <property type="entry name" value="RHO"/>
    <property type="match status" value="1"/>
</dbReference>
<dbReference type="InterPro" id="IPR027417">
    <property type="entry name" value="P-loop_NTPase"/>
</dbReference>
<dbReference type="InterPro" id="IPR050227">
    <property type="entry name" value="Rab"/>
</dbReference>
<dbReference type="SMART" id="SM00175">
    <property type="entry name" value="RAB"/>
    <property type="match status" value="1"/>
</dbReference>
<keyword evidence="4 8" id="KW-0256">Endoplasmic reticulum</keyword>
<dbReference type="SMART" id="SM00173">
    <property type="entry name" value="RAS"/>
    <property type="match status" value="1"/>
</dbReference>
<dbReference type="AlphaFoldDB" id="A0A085NQL0"/>
<feature type="non-terminal residue" evidence="9">
    <location>
        <position position="733"/>
    </location>
</feature>
<dbReference type="Pfam" id="PF00262">
    <property type="entry name" value="Calreticulin"/>
    <property type="match status" value="1"/>
</dbReference>
<dbReference type="GO" id="GO:0003924">
    <property type="term" value="F:GTPase activity"/>
    <property type="evidence" value="ECO:0007669"/>
    <property type="project" value="InterPro"/>
</dbReference>
<organism evidence="9">
    <name type="scientific">Trichuris suis</name>
    <name type="common">pig whipworm</name>
    <dbReference type="NCBI Taxonomy" id="68888"/>
    <lineage>
        <taxon>Eukaryota</taxon>
        <taxon>Metazoa</taxon>
        <taxon>Ecdysozoa</taxon>
        <taxon>Nematoda</taxon>
        <taxon>Enoplea</taxon>
        <taxon>Dorylaimia</taxon>
        <taxon>Trichinellida</taxon>
        <taxon>Trichuridae</taxon>
        <taxon>Trichuris</taxon>
    </lineage>
</organism>
<dbReference type="GO" id="GO:0051082">
    <property type="term" value="F:unfolded protein binding"/>
    <property type="evidence" value="ECO:0007669"/>
    <property type="project" value="InterPro"/>
</dbReference>
<dbReference type="InterPro" id="IPR018124">
    <property type="entry name" value="Calret/calnex_CS"/>
</dbReference>
<dbReference type="InterPro" id="IPR001580">
    <property type="entry name" value="Calret/calnex"/>
</dbReference>
<dbReference type="NCBIfam" id="TIGR00231">
    <property type="entry name" value="small_GTP"/>
    <property type="match status" value="1"/>
</dbReference>
<feature type="non-terminal residue" evidence="9">
    <location>
        <position position="1"/>
    </location>
</feature>
<keyword evidence="8" id="KW-0732">Signal</keyword>
<dbReference type="Proteomes" id="UP000030758">
    <property type="component" value="Unassembled WGS sequence"/>
</dbReference>
<evidence type="ECO:0000256" key="7">
    <source>
        <dbReference type="PIRSR" id="PIRSR601580-3"/>
    </source>
</evidence>
<proteinExistence type="inferred from homology"/>